<evidence type="ECO:0000313" key="4">
    <source>
        <dbReference type="EMBL" id="KAF8878976.1"/>
    </source>
</evidence>
<organism evidence="4 5">
    <name type="scientific">Gymnopilus junonius</name>
    <name type="common">Spectacular rustgill mushroom</name>
    <name type="synonym">Gymnopilus spectabilis subsp. junonius</name>
    <dbReference type="NCBI Taxonomy" id="109634"/>
    <lineage>
        <taxon>Eukaryota</taxon>
        <taxon>Fungi</taxon>
        <taxon>Dikarya</taxon>
        <taxon>Basidiomycota</taxon>
        <taxon>Agaricomycotina</taxon>
        <taxon>Agaricomycetes</taxon>
        <taxon>Agaricomycetidae</taxon>
        <taxon>Agaricales</taxon>
        <taxon>Agaricineae</taxon>
        <taxon>Hymenogastraceae</taxon>
        <taxon>Gymnopilus</taxon>
    </lineage>
</organism>
<evidence type="ECO:0000259" key="2">
    <source>
        <dbReference type="Pfam" id="PF18718"/>
    </source>
</evidence>
<protein>
    <recommendedName>
        <fullName evidence="6">Transposase</fullName>
    </recommendedName>
</protein>
<gene>
    <name evidence="4" type="ORF">CPB84DRAFT_1817459</name>
</gene>
<dbReference type="InterPro" id="IPR040898">
    <property type="entry name" value="CxC6"/>
</dbReference>
<evidence type="ECO:0000256" key="1">
    <source>
        <dbReference type="SAM" id="Phobius"/>
    </source>
</evidence>
<dbReference type="Pfam" id="PF18721">
    <property type="entry name" value="CxC6"/>
    <property type="match status" value="1"/>
</dbReference>
<evidence type="ECO:0008006" key="6">
    <source>
        <dbReference type="Google" id="ProtNLM"/>
    </source>
</evidence>
<evidence type="ECO:0000313" key="5">
    <source>
        <dbReference type="Proteomes" id="UP000724874"/>
    </source>
</evidence>
<keyword evidence="1" id="KW-1133">Transmembrane helix</keyword>
<keyword evidence="1" id="KW-0472">Membrane</keyword>
<keyword evidence="1" id="KW-0812">Transmembrane</keyword>
<dbReference type="Pfam" id="PF18718">
    <property type="entry name" value="CxC5"/>
    <property type="match status" value="1"/>
</dbReference>
<dbReference type="Proteomes" id="UP000724874">
    <property type="component" value="Unassembled WGS sequence"/>
</dbReference>
<proteinExistence type="predicted"/>
<comment type="caution">
    <text evidence="4">The sequence shown here is derived from an EMBL/GenBank/DDBJ whole genome shotgun (WGS) entry which is preliminary data.</text>
</comment>
<keyword evidence="5" id="KW-1185">Reference proteome</keyword>
<feature type="transmembrane region" description="Helical" evidence="1">
    <location>
        <begin position="20"/>
        <end position="49"/>
    </location>
</feature>
<feature type="domain" description="CxC6 like cysteine cluster associated with KDZ" evidence="3">
    <location>
        <begin position="540"/>
        <end position="598"/>
    </location>
</feature>
<reference evidence="4" key="1">
    <citation type="submission" date="2020-11" db="EMBL/GenBank/DDBJ databases">
        <authorList>
            <consortium name="DOE Joint Genome Institute"/>
            <person name="Ahrendt S."/>
            <person name="Riley R."/>
            <person name="Andreopoulos W."/>
            <person name="LaButti K."/>
            <person name="Pangilinan J."/>
            <person name="Ruiz-duenas F.J."/>
            <person name="Barrasa J.M."/>
            <person name="Sanchez-Garcia M."/>
            <person name="Camarero S."/>
            <person name="Miyauchi S."/>
            <person name="Serrano A."/>
            <person name="Linde D."/>
            <person name="Babiker R."/>
            <person name="Drula E."/>
            <person name="Ayuso-Fernandez I."/>
            <person name="Pacheco R."/>
            <person name="Padilla G."/>
            <person name="Ferreira P."/>
            <person name="Barriuso J."/>
            <person name="Kellner H."/>
            <person name="Castanera R."/>
            <person name="Alfaro M."/>
            <person name="Ramirez L."/>
            <person name="Pisabarro A.G."/>
            <person name="Kuo A."/>
            <person name="Tritt A."/>
            <person name="Lipzen A."/>
            <person name="He G."/>
            <person name="Yan M."/>
            <person name="Ng V."/>
            <person name="Cullen D."/>
            <person name="Martin F."/>
            <person name="Rosso M.-N."/>
            <person name="Henrissat B."/>
            <person name="Hibbett D."/>
            <person name="Martinez A.T."/>
            <person name="Grigoriev I.V."/>
        </authorList>
    </citation>
    <scope>NUCLEOTIDE SEQUENCE</scope>
    <source>
        <strain evidence="4">AH 44721</strain>
    </source>
</reference>
<accession>A0A9P5NAS7</accession>
<feature type="domain" description="CxC5 like cysteine cluster associated with KDZ" evidence="2">
    <location>
        <begin position="317"/>
        <end position="417"/>
    </location>
</feature>
<dbReference type="EMBL" id="JADNYJ010000153">
    <property type="protein sequence ID" value="KAF8878976.1"/>
    <property type="molecule type" value="Genomic_DNA"/>
</dbReference>
<name>A0A9P5NAS7_GYMJU</name>
<dbReference type="InterPro" id="IPR041539">
    <property type="entry name" value="CxC5"/>
</dbReference>
<sequence>MKLLLKMMKNVLWINSEDGLVTHLLVVIFFLFCSNFISYSSIISSLLFLSKPQKDMLLEYLGIDPNLPYLGPPGLPAAYQKFKAIISALDEVLQLGSDPEWEAQFTNKRPWTIRVPEFIDIFVAKSQYYKTWKKKFLQAAQFSVMVDWLEQKEDRLSNEEIWGPGSKPTIMFKDLENWLQKKEREAVQKGKAKANTPFDVFSDVIQSNFGSDVSLATVLSVYSGENNTPFTGWISALVDALTAKVGRKRISTLFSSDNIVDMSKKEKNSLLATKLEDIAITLNLTPYNNKGEYKGKLLSVSHKRIQAAHVICPPSFSWALHQSTKQCDIPLVTLIKGHTTYQDVPVLTGKCKKYHEHFEDTSGPLVQPKCVYLNSAKFLKIGQSLWVDCLFSTSAVNAMYNFHASASAFAEYWNNTFVTKSTSVAFVQESLCTVAEESNINVEMDDALAIKDVTIEAFSILGENGVIRAADKHACPECTQEHKEHSEVVFNNPAAVVGVDLDDDVVPPLAAGASQDDEELLLPDEEAPARGQKHFVTMSILDGVVMGSQHCAYDHCTNDLSNARGGSLCDIHHVLLGTRCLACLAHQPQWEKYKKYSSSQGQSGVCRIPGQFYCVETLCAPCGVVIAWTKFARSESTTNILNFLGSVYQTEESRPDYICIDKGCQVLQTAVTNGSWDIWKRTSRFLVDSYHYINHHGSAPNLVIIAFDKNGNPYAKCAFNTQVCEQLNAWLGGFQSIMNCMTPGNFNWFMHVMLFYHTNKGQKKKKKKKKKRI</sequence>
<dbReference type="AlphaFoldDB" id="A0A9P5NAS7"/>
<evidence type="ECO:0000259" key="3">
    <source>
        <dbReference type="Pfam" id="PF18721"/>
    </source>
</evidence>
<dbReference type="OrthoDB" id="2527272at2759"/>